<keyword evidence="4" id="KW-0256">Endoplasmic reticulum</keyword>
<evidence type="ECO:0000256" key="4">
    <source>
        <dbReference type="ARBA" id="ARBA00022824"/>
    </source>
</evidence>
<comment type="caution">
    <text evidence="8">The sequence shown here is derived from an EMBL/GenBank/DDBJ whole genome shotgun (WGS) entry which is preliminary data.</text>
</comment>
<dbReference type="InterPro" id="IPR029008">
    <property type="entry name" value="EMC6-like"/>
</dbReference>
<dbReference type="Proteomes" id="UP001519460">
    <property type="component" value="Unassembled WGS sequence"/>
</dbReference>
<dbReference type="AlphaFoldDB" id="A0ABD0KW05"/>
<protein>
    <recommendedName>
        <fullName evidence="10">Rab5-interacting protein</fullName>
    </recommendedName>
</protein>
<feature type="region of interest" description="Disordered" evidence="7">
    <location>
        <begin position="1"/>
        <end position="20"/>
    </location>
</feature>
<organism evidence="8 9">
    <name type="scientific">Batillaria attramentaria</name>
    <dbReference type="NCBI Taxonomy" id="370345"/>
    <lineage>
        <taxon>Eukaryota</taxon>
        <taxon>Metazoa</taxon>
        <taxon>Spiralia</taxon>
        <taxon>Lophotrochozoa</taxon>
        <taxon>Mollusca</taxon>
        <taxon>Gastropoda</taxon>
        <taxon>Caenogastropoda</taxon>
        <taxon>Sorbeoconcha</taxon>
        <taxon>Cerithioidea</taxon>
        <taxon>Batillariidae</taxon>
        <taxon>Batillaria</taxon>
    </lineage>
</organism>
<accession>A0ABD0KW05</accession>
<keyword evidence="3" id="KW-0812">Transmembrane</keyword>
<dbReference type="Pfam" id="PF07019">
    <property type="entry name" value="EMC6"/>
    <property type="match status" value="1"/>
</dbReference>
<dbReference type="PANTHER" id="PTHR12906">
    <property type="entry name" value="PROTEIN C20ORF24 RAB5-INTERACTING PROTEIN"/>
    <property type="match status" value="1"/>
</dbReference>
<evidence type="ECO:0000256" key="3">
    <source>
        <dbReference type="ARBA" id="ARBA00022692"/>
    </source>
</evidence>
<evidence type="ECO:0000256" key="5">
    <source>
        <dbReference type="ARBA" id="ARBA00022989"/>
    </source>
</evidence>
<evidence type="ECO:0000313" key="9">
    <source>
        <dbReference type="Proteomes" id="UP001519460"/>
    </source>
</evidence>
<comment type="subcellular location">
    <subcellularLocation>
        <location evidence="1">Endoplasmic reticulum membrane</location>
        <topology evidence="1">Multi-pass membrane protein</topology>
    </subcellularLocation>
</comment>
<reference evidence="8 9" key="1">
    <citation type="journal article" date="2023" name="Sci. Data">
        <title>Genome assembly of the Korean intertidal mud-creeper Batillaria attramentaria.</title>
        <authorList>
            <person name="Patra A.K."/>
            <person name="Ho P.T."/>
            <person name="Jun S."/>
            <person name="Lee S.J."/>
            <person name="Kim Y."/>
            <person name="Won Y.J."/>
        </authorList>
    </citation>
    <scope>NUCLEOTIDE SEQUENCE [LARGE SCALE GENOMIC DNA]</scope>
    <source>
        <strain evidence="8">Wonlab-2016</strain>
    </source>
</reference>
<evidence type="ECO:0000256" key="7">
    <source>
        <dbReference type="SAM" id="MobiDB-lite"/>
    </source>
</evidence>
<proteinExistence type="inferred from homology"/>
<evidence type="ECO:0000256" key="1">
    <source>
        <dbReference type="ARBA" id="ARBA00004477"/>
    </source>
</evidence>
<dbReference type="InterPro" id="IPR010742">
    <property type="entry name" value="RCAF1"/>
</dbReference>
<sequence>MATSAKRSSSKTSGSETSSRALLSKAFTPEFEWADKDDFLDVIYWMRQVMGVVLGLVWGLLPLKGIFGIALFLLVNVAIVYMYSSSFQKVDEEEYGGMGEILKEGLMTSFSSFL</sequence>
<evidence type="ECO:0000313" key="8">
    <source>
        <dbReference type="EMBL" id="KAK7491399.1"/>
    </source>
</evidence>
<keyword evidence="6" id="KW-0472">Membrane</keyword>
<dbReference type="EMBL" id="JACVVK020000115">
    <property type="protein sequence ID" value="KAK7491399.1"/>
    <property type="molecule type" value="Genomic_DNA"/>
</dbReference>
<evidence type="ECO:0000256" key="6">
    <source>
        <dbReference type="ARBA" id="ARBA00023136"/>
    </source>
</evidence>
<dbReference type="GO" id="GO:0005789">
    <property type="term" value="C:endoplasmic reticulum membrane"/>
    <property type="evidence" value="ECO:0007669"/>
    <property type="project" value="UniProtKB-SubCell"/>
</dbReference>
<keyword evidence="9" id="KW-1185">Reference proteome</keyword>
<evidence type="ECO:0000256" key="2">
    <source>
        <dbReference type="ARBA" id="ARBA00009436"/>
    </source>
</evidence>
<dbReference type="PANTHER" id="PTHR12906:SF0">
    <property type="entry name" value="GEL COMPLEX SUBUNIT OPTI"/>
    <property type="match status" value="1"/>
</dbReference>
<keyword evidence="5" id="KW-1133">Transmembrane helix</keyword>
<name>A0ABD0KW05_9CAEN</name>
<evidence type="ECO:0008006" key="10">
    <source>
        <dbReference type="Google" id="ProtNLM"/>
    </source>
</evidence>
<feature type="non-terminal residue" evidence="8">
    <location>
        <position position="114"/>
    </location>
</feature>
<gene>
    <name evidence="8" type="ORF">BaRGS_00017377</name>
</gene>
<comment type="similarity">
    <text evidence="2">Belongs to the EMC6 family.</text>
</comment>